<dbReference type="AlphaFoldDB" id="K7AT04"/>
<gene>
    <name evidence="1" type="ORF">C427_4318</name>
</gene>
<evidence type="ECO:0000313" key="1">
    <source>
        <dbReference type="EMBL" id="AGH46420.1"/>
    </source>
</evidence>
<keyword evidence="2" id="KW-1185">Reference proteome</keyword>
<dbReference type="RefSeq" id="WP_007639291.1">
    <property type="nucleotide sequence ID" value="NC_020514.1"/>
</dbReference>
<proteinExistence type="predicted"/>
<dbReference type="PATRIC" id="fig|1129794.4.peg.4298"/>
<sequence length="108" mass="12426">MKFNLESLQAVEWVNLYIFGPYTPTNDIEQKLGANNVTVKEIDIEARDDINLLVFMLQSEVIVVVSYPRQNVDFSPVASGTPILKEESFFNIVESADEKEWFYVEFAK</sequence>
<name>K7AT04_9ALTE</name>
<dbReference type="Proteomes" id="UP000011864">
    <property type="component" value="Chromosome"/>
</dbReference>
<dbReference type="OrthoDB" id="1445207at2"/>
<accession>K7AT04</accession>
<dbReference type="HOGENOM" id="CLU_2194435_0_0_6"/>
<dbReference type="EMBL" id="CP003837">
    <property type="protein sequence ID" value="AGH46420.1"/>
    <property type="molecule type" value="Genomic_DNA"/>
</dbReference>
<organism evidence="1 2">
    <name type="scientific">Paraglaciecola psychrophila 170</name>
    <dbReference type="NCBI Taxonomy" id="1129794"/>
    <lineage>
        <taxon>Bacteria</taxon>
        <taxon>Pseudomonadati</taxon>
        <taxon>Pseudomonadota</taxon>
        <taxon>Gammaproteobacteria</taxon>
        <taxon>Alteromonadales</taxon>
        <taxon>Alteromonadaceae</taxon>
        <taxon>Paraglaciecola</taxon>
    </lineage>
</organism>
<reference evidence="1 2" key="1">
    <citation type="journal article" date="2013" name="Genome Announc.">
        <title>Complete Genome Sequence of Glaciecola psychrophila Strain 170T.</title>
        <authorList>
            <person name="Yin J."/>
            <person name="Chen J."/>
            <person name="Liu G."/>
            <person name="Yu Y."/>
            <person name="Song L."/>
            <person name="Wang X."/>
            <person name="Qu X."/>
        </authorList>
    </citation>
    <scope>NUCLEOTIDE SEQUENCE [LARGE SCALE GENOMIC DNA]</scope>
    <source>
        <strain evidence="1 2">170</strain>
    </source>
</reference>
<protein>
    <submittedName>
        <fullName evidence="1">Uncharacterized protein</fullName>
    </submittedName>
</protein>
<dbReference type="KEGG" id="gps:C427_4318"/>
<evidence type="ECO:0000313" key="2">
    <source>
        <dbReference type="Proteomes" id="UP000011864"/>
    </source>
</evidence>